<proteinExistence type="predicted"/>
<feature type="chain" id="PRO_5030998690" description="Lipoprotein" evidence="2">
    <location>
        <begin position="25"/>
        <end position="225"/>
    </location>
</feature>
<dbReference type="AlphaFoldDB" id="A0A7X6HX37"/>
<comment type="caution">
    <text evidence="3">The sequence shown here is derived from an EMBL/GenBank/DDBJ whole genome shotgun (WGS) entry which is preliminary data.</text>
</comment>
<evidence type="ECO:0008006" key="5">
    <source>
        <dbReference type="Google" id="ProtNLM"/>
    </source>
</evidence>
<feature type="compositionally biased region" description="Basic and acidic residues" evidence="1">
    <location>
        <begin position="68"/>
        <end position="77"/>
    </location>
</feature>
<dbReference type="Proteomes" id="UP000578686">
    <property type="component" value="Unassembled WGS sequence"/>
</dbReference>
<evidence type="ECO:0000256" key="2">
    <source>
        <dbReference type="SAM" id="SignalP"/>
    </source>
</evidence>
<dbReference type="RefSeq" id="WP_167967425.1">
    <property type="nucleotide sequence ID" value="NZ_BHZG01000184.1"/>
</dbReference>
<name>A0A7X6HX37_9ACTN</name>
<dbReference type="EMBL" id="JAAVJD010000002">
    <property type="protein sequence ID" value="NJQ04123.1"/>
    <property type="molecule type" value="Genomic_DNA"/>
</dbReference>
<evidence type="ECO:0000313" key="4">
    <source>
        <dbReference type="Proteomes" id="UP000578686"/>
    </source>
</evidence>
<organism evidence="3 4">
    <name type="scientific">Streptomyces lonarensis</name>
    <dbReference type="NCBI Taxonomy" id="700599"/>
    <lineage>
        <taxon>Bacteria</taxon>
        <taxon>Bacillati</taxon>
        <taxon>Actinomycetota</taxon>
        <taxon>Actinomycetes</taxon>
        <taxon>Kitasatosporales</taxon>
        <taxon>Streptomycetaceae</taxon>
        <taxon>Streptomyces</taxon>
    </lineage>
</organism>
<accession>A0A7X6HX37</accession>
<evidence type="ECO:0000256" key="1">
    <source>
        <dbReference type="SAM" id="MobiDB-lite"/>
    </source>
</evidence>
<gene>
    <name evidence="3" type="ORF">HCN56_00655</name>
</gene>
<protein>
    <recommendedName>
        <fullName evidence="5">Lipoprotein</fullName>
    </recommendedName>
</protein>
<reference evidence="3 4" key="1">
    <citation type="submission" date="2020-03" db="EMBL/GenBank/DDBJ databases">
        <title>Draft genome of Streptomyces sp. ventii, isolated from the Axial Seamount in the Pacific Ocean, and resequencing of the two type strains Streptomyces lonarensis strain NCL 716 and Streptomyces bohaiensis strain 11A07.</title>
        <authorList>
            <person name="Loughran R.M."/>
            <person name="Pfannmuller K.M."/>
            <person name="Wasson B.J."/>
            <person name="Deadmond M.C."/>
            <person name="Paddock B.E."/>
            <person name="Koyack M.J."/>
            <person name="Gallegos D.A."/>
            <person name="Mitchell E.A."/>
            <person name="Ushijima B."/>
            <person name="Saw J.H."/>
            <person name="Mcphail K.L."/>
            <person name="Videau P."/>
        </authorList>
    </citation>
    <scope>NUCLEOTIDE SEQUENCE [LARGE SCALE GENOMIC DNA]</scope>
    <source>
        <strain evidence="3 4">NCL716</strain>
    </source>
</reference>
<evidence type="ECO:0000313" key="3">
    <source>
        <dbReference type="EMBL" id="NJQ04123.1"/>
    </source>
</evidence>
<keyword evidence="2" id="KW-0732">Signal</keyword>
<feature type="region of interest" description="Disordered" evidence="1">
    <location>
        <begin position="25"/>
        <end position="77"/>
    </location>
</feature>
<sequence>MKRHLALSVVVAAMAGLLLSSCSAEEREPAGDAADMSSPSPSPSPSEEGEPGTLEGDGEDASGPADGDVARPEIDVPDDLEKVFEPVDTDDPDQLAVLADQEQYIWAVDEAITSGSVDRPALAFYSDGEGYLTALDYISSFHDDGYTVSGTVRYYDRRVTLRGDGAATSSYCVDWRNSSMVDLESGERFPEGERQGLYTSRLERNEAEVWQTVDYSLEDGAGKCA</sequence>
<feature type="signal peptide" evidence="2">
    <location>
        <begin position="1"/>
        <end position="24"/>
    </location>
</feature>
<dbReference type="PROSITE" id="PS51257">
    <property type="entry name" value="PROKAR_LIPOPROTEIN"/>
    <property type="match status" value="1"/>
</dbReference>
<keyword evidence="4" id="KW-1185">Reference proteome</keyword>